<sequence length="192" mass="21821">MSLEGPDIDDAAVIAATRHWLERAVIGLNLCPFARAPYVQQRVRFRVSHATDDEELLADLEDELRALHAVSAEQCETVLLIHPWAMLDFADFNEFLNAADGCVEQLGYEGELQVASFHPDYQFEGTGPADIENYTNRSPFPTLHLLREESIERVIEAIDDPDEIYRRNISLLQRMGLEGWTRHMAAAEPDDR</sequence>
<gene>
    <name evidence="1" type="ORF">M0G41_14430</name>
</gene>
<organism evidence="1 2">
    <name type="scientific">Pseudomarimonas salicorniae</name>
    <dbReference type="NCBI Taxonomy" id="2933270"/>
    <lineage>
        <taxon>Bacteria</taxon>
        <taxon>Pseudomonadati</taxon>
        <taxon>Pseudomonadota</taxon>
        <taxon>Gammaproteobacteria</taxon>
        <taxon>Lysobacterales</taxon>
        <taxon>Lysobacteraceae</taxon>
        <taxon>Pseudomarimonas</taxon>
    </lineage>
</organism>
<accession>A0ABT0GJZ9</accession>
<protein>
    <submittedName>
        <fullName evidence="1">DUF1415 domain-containing protein</fullName>
    </submittedName>
</protein>
<reference evidence="1" key="1">
    <citation type="submission" date="2022-04" db="EMBL/GenBank/DDBJ databases">
        <title>Lysobacter sp. CAU 1642 isolated from sea sand.</title>
        <authorList>
            <person name="Kim W."/>
        </authorList>
    </citation>
    <scope>NUCLEOTIDE SEQUENCE</scope>
    <source>
        <strain evidence="1">CAU 1642</strain>
    </source>
</reference>
<dbReference type="RefSeq" id="WP_248210535.1">
    <property type="nucleotide sequence ID" value="NZ_JALNMH010000012.1"/>
</dbReference>
<evidence type="ECO:0000313" key="1">
    <source>
        <dbReference type="EMBL" id="MCK7594863.1"/>
    </source>
</evidence>
<keyword evidence="2" id="KW-1185">Reference proteome</keyword>
<evidence type="ECO:0000313" key="2">
    <source>
        <dbReference type="Proteomes" id="UP001431449"/>
    </source>
</evidence>
<dbReference type="Pfam" id="PF07209">
    <property type="entry name" value="DUF1415"/>
    <property type="match status" value="1"/>
</dbReference>
<dbReference type="InterPro" id="IPR009858">
    <property type="entry name" value="DUF1415"/>
</dbReference>
<dbReference type="Proteomes" id="UP001431449">
    <property type="component" value="Unassembled WGS sequence"/>
</dbReference>
<comment type="caution">
    <text evidence="1">The sequence shown here is derived from an EMBL/GenBank/DDBJ whole genome shotgun (WGS) entry which is preliminary data.</text>
</comment>
<proteinExistence type="predicted"/>
<name>A0ABT0GJZ9_9GAMM</name>
<dbReference type="EMBL" id="JALNMH010000012">
    <property type="protein sequence ID" value="MCK7594863.1"/>
    <property type="molecule type" value="Genomic_DNA"/>
</dbReference>